<dbReference type="InterPro" id="IPR027417">
    <property type="entry name" value="P-loop_NTPase"/>
</dbReference>
<protein>
    <submittedName>
        <fullName evidence="2">ATPase component BioM of energizing module of biotin ECF transporter</fullName>
    </submittedName>
</protein>
<name>A0A6S6TS91_9BACT</name>
<dbReference type="PANTHER" id="PTHR42990:SF1">
    <property type="entry name" value="AAA+ ATPASE DOMAIN-CONTAINING PROTEIN"/>
    <property type="match status" value="1"/>
</dbReference>
<evidence type="ECO:0000259" key="1">
    <source>
        <dbReference type="Pfam" id="PF13173"/>
    </source>
</evidence>
<dbReference type="InterPro" id="IPR041682">
    <property type="entry name" value="AAA_14"/>
</dbReference>
<proteinExistence type="predicted"/>
<feature type="domain" description="AAA" evidence="1">
    <location>
        <begin position="32"/>
        <end position="154"/>
    </location>
</feature>
<dbReference type="SUPFAM" id="SSF52540">
    <property type="entry name" value="P-loop containing nucleoside triphosphate hydrolases"/>
    <property type="match status" value="1"/>
</dbReference>
<gene>
    <name evidence="2" type="ORF">HELGO_WM25702</name>
</gene>
<dbReference type="EMBL" id="CACVAX010000054">
    <property type="protein sequence ID" value="CAA6819500.1"/>
    <property type="molecule type" value="Genomic_DNA"/>
</dbReference>
<evidence type="ECO:0000313" key="2">
    <source>
        <dbReference type="EMBL" id="CAA6819500.1"/>
    </source>
</evidence>
<organism evidence="2">
    <name type="scientific">uncultured Sulfurovum sp</name>
    <dbReference type="NCBI Taxonomy" id="269237"/>
    <lineage>
        <taxon>Bacteria</taxon>
        <taxon>Pseudomonadati</taxon>
        <taxon>Campylobacterota</taxon>
        <taxon>Epsilonproteobacteria</taxon>
        <taxon>Campylobacterales</taxon>
        <taxon>Sulfurovaceae</taxon>
        <taxon>Sulfurovum</taxon>
        <taxon>environmental samples</taxon>
    </lineage>
</organism>
<reference evidence="2" key="1">
    <citation type="submission" date="2020-01" db="EMBL/GenBank/DDBJ databases">
        <authorList>
            <person name="Meier V. D."/>
            <person name="Meier V D."/>
        </authorList>
    </citation>
    <scope>NUCLEOTIDE SEQUENCE</scope>
    <source>
        <strain evidence="2">HLG_WM_MAG_04</strain>
    </source>
</reference>
<accession>A0A6S6TS91</accession>
<dbReference type="PANTHER" id="PTHR42990">
    <property type="entry name" value="ATPASE"/>
    <property type="match status" value="1"/>
</dbReference>
<dbReference type="AlphaFoldDB" id="A0A6S6TS91"/>
<sequence length="396" mass="46251">MLEQLHKNFIHYLDNQKVSYRRYIWDEINHNEKLIGIIGARGVGKTTYILQYLKSLDIPLHHKLYISADSLEVLESSLLEIAKEFSTLGGKVLAIDEIHKYRDFERELKQIYDMLDLKVIFSGSSAIELEHAKADLSRRALLYRMNGLSYREFLEIKLGIKLEHYTLEQIVTGHLDIAYALKKEFKPLEYWKEYLTYGFYPFYFQEASSYSIKLKETINTVIETDIPSVFSIKYERIINLKKLVTLICASEPFQLNIKALSAKIGTDRDTLYLYMNYLHRGKIFNILRSKTKGDNIFLKPDKIYLNNPNLNYAYCKDPKIGTVREVFFANQLQMLHTLSIPVKGDFLVDDNYLFEIGGKRKSFKQIKDVPNSFVVADDIETGFGNKIPLWLFGFLY</sequence>
<dbReference type="Pfam" id="PF13173">
    <property type="entry name" value="AAA_14"/>
    <property type="match status" value="1"/>
</dbReference>